<gene>
    <name evidence="1" type="ORF">EVAR_103286_1</name>
</gene>
<keyword evidence="2" id="KW-1185">Reference proteome</keyword>
<reference evidence="1 2" key="1">
    <citation type="journal article" date="2019" name="Commun. Biol.">
        <title>The bagworm genome reveals a unique fibroin gene that provides high tensile strength.</title>
        <authorList>
            <person name="Kono N."/>
            <person name="Nakamura H."/>
            <person name="Ohtoshi R."/>
            <person name="Tomita M."/>
            <person name="Numata K."/>
            <person name="Arakawa K."/>
        </authorList>
    </citation>
    <scope>NUCLEOTIDE SEQUENCE [LARGE SCALE GENOMIC DNA]</scope>
</reference>
<evidence type="ECO:0000313" key="2">
    <source>
        <dbReference type="Proteomes" id="UP000299102"/>
    </source>
</evidence>
<sequence length="98" mass="10972">MTWSFWLPHANEPIRLVRHDSLIDYRLEVLASAFAFCPVSESSSGPLPAIVPLFHQPTPSSIRYPILTQETGNALVIPIGINFFIAITNNVDNIERLL</sequence>
<proteinExistence type="predicted"/>
<name>A0A4C1XS82_EUMVA</name>
<dbReference type="AlphaFoldDB" id="A0A4C1XS82"/>
<evidence type="ECO:0000313" key="1">
    <source>
        <dbReference type="EMBL" id="GBP65404.1"/>
    </source>
</evidence>
<accession>A0A4C1XS82</accession>
<dbReference type="EMBL" id="BGZK01000928">
    <property type="protein sequence ID" value="GBP65404.1"/>
    <property type="molecule type" value="Genomic_DNA"/>
</dbReference>
<comment type="caution">
    <text evidence="1">The sequence shown here is derived from an EMBL/GenBank/DDBJ whole genome shotgun (WGS) entry which is preliminary data.</text>
</comment>
<dbReference type="Proteomes" id="UP000299102">
    <property type="component" value="Unassembled WGS sequence"/>
</dbReference>
<protein>
    <submittedName>
        <fullName evidence="1">Uncharacterized protein</fullName>
    </submittedName>
</protein>
<organism evidence="1 2">
    <name type="scientific">Eumeta variegata</name>
    <name type="common">Bagworm moth</name>
    <name type="synonym">Eumeta japonica</name>
    <dbReference type="NCBI Taxonomy" id="151549"/>
    <lineage>
        <taxon>Eukaryota</taxon>
        <taxon>Metazoa</taxon>
        <taxon>Ecdysozoa</taxon>
        <taxon>Arthropoda</taxon>
        <taxon>Hexapoda</taxon>
        <taxon>Insecta</taxon>
        <taxon>Pterygota</taxon>
        <taxon>Neoptera</taxon>
        <taxon>Endopterygota</taxon>
        <taxon>Lepidoptera</taxon>
        <taxon>Glossata</taxon>
        <taxon>Ditrysia</taxon>
        <taxon>Tineoidea</taxon>
        <taxon>Psychidae</taxon>
        <taxon>Oiketicinae</taxon>
        <taxon>Eumeta</taxon>
    </lineage>
</organism>